<gene>
    <name evidence="2" type="ORF">METZ01_LOCUS130052</name>
</gene>
<evidence type="ECO:0000313" key="2">
    <source>
        <dbReference type="EMBL" id="SVA77198.1"/>
    </source>
</evidence>
<feature type="transmembrane region" description="Helical" evidence="1">
    <location>
        <begin position="131"/>
        <end position="152"/>
    </location>
</feature>
<accession>A0A381YJG0</accession>
<dbReference type="AlphaFoldDB" id="A0A381YJG0"/>
<protein>
    <submittedName>
        <fullName evidence="2">Uncharacterized protein</fullName>
    </submittedName>
</protein>
<organism evidence="2">
    <name type="scientific">marine metagenome</name>
    <dbReference type="NCBI Taxonomy" id="408172"/>
    <lineage>
        <taxon>unclassified sequences</taxon>
        <taxon>metagenomes</taxon>
        <taxon>ecological metagenomes</taxon>
    </lineage>
</organism>
<keyword evidence="1" id="KW-0812">Transmembrane</keyword>
<dbReference type="EMBL" id="UINC01018388">
    <property type="protein sequence ID" value="SVA77198.1"/>
    <property type="molecule type" value="Genomic_DNA"/>
</dbReference>
<keyword evidence="1" id="KW-1133">Transmembrane helix</keyword>
<reference evidence="2" key="1">
    <citation type="submission" date="2018-05" db="EMBL/GenBank/DDBJ databases">
        <authorList>
            <person name="Lanie J.A."/>
            <person name="Ng W.-L."/>
            <person name="Kazmierczak K.M."/>
            <person name="Andrzejewski T.M."/>
            <person name="Davidsen T.M."/>
            <person name="Wayne K.J."/>
            <person name="Tettelin H."/>
            <person name="Glass J.I."/>
            <person name="Rusch D."/>
            <person name="Podicherti R."/>
            <person name="Tsui H.-C.T."/>
            <person name="Winkler M.E."/>
        </authorList>
    </citation>
    <scope>NUCLEOTIDE SEQUENCE</scope>
</reference>
<sequence>MMEGIKKIGFLFLTILLVSFLVGAQTTVTNMIWLLGNDMPVTIGIFISSIYQDFVRMTLTPSPPFPLPFLPVLITLSSLITYSVAWLTLKRVKIQKKYVYGIAGAVSLIFIIYLIPVAFGVDVLAGARTPAGKISLIICGYLGGLFFGSRLCKE</sequence>
<proteinExistence type="predicted"/>
<feature type="transmembrane region" description="Helical" evidence="1">
    <location>
        <begin position="98"/>
        <end position="119"/>
    </location>
</feature>
<keyword evidence="1" id="KW-0472">Membrane</keyword>
<evidence type="ECO:0000256" key="1">
    <source>
        <dbReference type="SAM" id="Phobius"/>
    </source>
</evidence>
<name>A0A381YJG0_9ZZZZ</name>
<feature type="transmembrane region" description="Helical" evidence="1">
    <location>
        <begin position="69"/>
        <end position="89"/>
    </location>
</feature>